<dbReference type="Pfam" id="PF14018">
    <property type="entry name" value="DUF4234"/>
    <property type="match status" value="1"/>
</dbReference>
<feature type="transmembrane region" description="Helical" evidence="2">
    <location>
        <begin position="126"/>
        <end position="144"/>
    </location>
</feature>
<evidence type="ECO:0000313" key="5">
    <source>
        <dbReference type="Proteomes" id="UP000550729"/>
    </source>
</evidence>
<evidence type="ECO:0000313" key="4">
    <source>
        <dbReference type="EMBL" id="NMO03835.1"/>
    </source>
</evidence>
<keyword evidence="2" id="KW-0472">Membrane</keyword>
<feature type="domain" description="DUF4234" evidence="3">
    <location>
        <begin position="44"/>
        <end position="111"/>
    </location>
</feature>
<comment type="caution">
    <text evidence="4">The sequence shown here is derived from an EMBL/GenBank/DDBJ whole genome shotgun (WGS) entry which is preliminary data.</text>
</comment>
<feature type="region of interest" description="Disordered" evidence="1">
    <location>
        <begin position="1"/>
        <end position="23"/>
    </location>
</feature>
<evidence type="ECO:0000256" key="2">
    <source>
        <dbReference type="SAM" id="Phobius"/>
    </source>
</evidence>
<organism evidence="4 5">
    <name type="scientific">Gordonia asplenii</name>
    <dbReference type="NCBI Taxonomy" id="2725283"/>
    <lineage>
        <taxon>Bacteria</taxon>
        <taxon>Bacillati</taxon>
        <taxon>Actinomycetota</taxon>
        <taxon>Actinomycetes</taxon>
        <taxon>Mycobacteriales</taxon>
        <taxon>Gordoniaceae</taxon>
        <taxon>Gordonia</taxon>
    </lineage>
</organism>
<gene>
    <name evidence="4" type="ORF">HH308_21710</name>
</gene>
<dbReference type="Proteomes" id="UP000550729">
    <property type="component" value="Unassembled WGS sequence"/>
</dbReference>
<feature type="transmembrane region" description="Helical" evidence="2">
    <location>
        <begin position="86"/>
        <end position="106"/>
    </location>
</feature>
<sequence length="165" mass="18230">MSKHSEFVSPPTGSAVTPFNAPSPDTGHAPAAVASGLAMKRRNPLGVWIGLPLITLGIYPLVWYYKIHKEMAEFDRRRQIPVAGPMLVLIFLSWTVIAPLISFHNAGARIRDSQRAAGLAPTCSPTLSWVLAFLFGLHTLYMQVELNKIVDRYQVPPHTTVPLYV</sequence>
<dbReference type="InterPro" id="IPR025328">
    <property type="entry name" value="DUF4234"/>
</dbReference>
<evidence type="ECO:0000256" key="1">
    <source>
        <dbReference type="SAM" id="MobiDB-lite"/>
    </source>
</evidence>
<dbReference type="EMBL" id="JABBNB010000027">
    <property type="protein sequence ID" value="NMO03835.1"/>
    <property type="molecule type" value="Genomic_DNA"/>
</dbReference>
<feature type="transmembrane region" description="Helical" evidence="2">
    <location>
        <begin position="45"/>
        <end position="65"/>
    </location>
</feature>
<proteinExistence type="predicted"/>
<keyword evidence="5" id="KW-1185">Reference proteome</keyword>
<keyword evidence="2" id="KW-1133">Transmembrane helix</keyword>
<evidence type="ECO:0000259" key="3">
    <source>
        <dbReference type="Pfam" id="PF14018"/>
    </source>
</evidence>
<name>A0A848L456_9ACTN</name>
<reference evidence="4 5" key="1">
    <citation type="submission" date="2020-04" db="EMBL/GenBank/DDBJ databases">
        <title>Gordonia sp. nov. TBRC 11910.</title>
        <authorList>
            <person name="Suriyachadkun C."/>
        </authorList>
    </citation>
    <scope>NUCLEOTIDE SEQUENCE [LARGE SCALE GENOMIC DNA]</scope>
    <source>
        <strain evidence="4 5">TBRC 11910</strain>
    </source>
</reference>
<protein>
    <submittedName>
        <fullName evidence="4">DUF4234 domain-containing protein</fullName>
    </submittedName>
</protein>
<dbReference type="AlphaFoldDB" id="A0A848L456"/>
<accession>A0A848L456</accession>
<keyword evidence="2" id="KW-0812">Transmembrane</keyword>